<proteinExistence type="predicted"/>
<dbReference type="CDD" id="cd00085">
    <property type="entry name" value="HNHc"/>
    <property type="match status" value="1"/>
</dbReference>
<accession>X1LNM7</accession>
<dbReference type="Gene3D" id="1.10.30.50">
    <property type="match status" value="1"/>
</dbReference>
<feature type="region of interest" description="Disordered" evidence="1">
    <location>
        <begin position="75"/>
        <end position="95"/>
    </location>
</feature>
<sequence length="95" mass="10459">MVGKLEWEVIKKAHKSKCVICGMTETKAGVLEKAHIRASSKGGSQVLPMCPTCHRKYDSNKLSATELKKIGLTKKTSARLSPKKGKKKDTGLFSW</sequence>
<name>X1LNM7_9ZZZZ</name>
<dbReference type="InterPro" id="IPR003615">
    <property type="entry name" value="HNH_nuc"/>
</dbReference>
<dbReference type="EMBL" id="BARV01018553">
    <property type="protein sequence ID" value="GAI20947.1"/>
    <property type="molecule type" value="Genomic_DNA"/>
</dbReference>
<evidence type="ECO:0000256" key="1">
    <source>
        <dbReference type="SAM" id="MobiDB-lite"/>
    </source>
</evidence>
<protein>
    <recommendedName>
        <fullName evidence="3">HNH nuclease domain-containing protein</fullName>
    </recommendedName>
</protein>
<evidence type="ECO:0000313" key="2">
    <source>
        <dbReference type="EMBL" id="GAI20947.1"/>
    </source>
</evidence>
<organism evidence="2">
    <name type="scientific">marine sediment metagenome</name>
    <dbReference type="NCBI Taxonomy" id="412755"/>
    <lineage>
        <taxon>unclassified sequences</taxon>
        <taxon>metagenomes</taxon>
        <taxon>ecological metagenomes</taxon>
    </lineage>
</organism>
<gene>
    <name evidence="2" type="ORF">S06H3_31348</name>
</gene>
<evidence type="ECO:0008006" key="3">
    <source>
        <dbReference type="Google" id="ProtNLM"/>
    </source>
</evidence>
<comment type="caution">
    <text evidence="2">The sequence shown here is derived from an EMBL/GenBank/DDBJ whole genome shotgun (WGS) entry which is preliminary data.</text>
</comment>
<reference evidence="2" key="1">
    <citation type="journal article" date="2014" name="Front. Microbiol.">
        <title>High frequency of phylogenetically diverse reductive dehalogenase-homologous genes in deep subseafloor sedimentary metagenomes.</title>
        <authorList>
            <person name="Kawai M."/>
            <person name="Futagami T."/>
            <person name="Toyoda A."/>
            <person name="Takaki Y."/>
            <person name="Nishi S."/>
            <person name="Hori S."/>
            <person name="Arai W."/>
            <person name="Tsubouchi T."/>
            <person name="Morono Y."/>
            <person name="Uchiyama I."/>
            <person name="Ito T."/>
            <person name="Fujiyama A."/>
            <person name="Inagaki F."/>
            <person name="Takami H."/>
        </authorList>
    </citation>
    <scope>NUCLEOTIDE SEQUENCE</scope>
    <source>
        <strain evidence="2">Expedition CK06-06</strain>
    </source>
</reference>
<dbReference type="AlphaFoldDB" id="X1LNM7"/>